<sequence length="72" mass="7519">MRAMAMTTARNLAEKMVLSIGVFLLYSFVVSVSVVFRHLLGFCARGGGSGAGVSAPSLLPFTSLDGVVGFHL</sequence>
<dbReference type="EMBL" id="AP011763">
    <property type="protein sequence ID" value="BAL56992.1"/>
    <property type="molecule type" value="Genomic_DNA"/>
</dbReference>
<protein>
    <submittedName>
        <fullName evidence="1">Uncharacterized protein</fullName>
    </submittedName>
</protein>
<proteinExistence type="predicted"/>
<gene>
    <name evidence="1" type="ORF">HGMM_F46A05C31</name>
</gene>
<accession>H5SLF6</accession>
<reference evidence="1" key="2">
    <citation type="journal article" date="2012" name="PLoS ONE">
        <title>A Deeply Branching Thermophilic Bacterium with an Ancient Acetyl-CoA Pathway Dominates a Subsurface Ecosystem.</title>
        <authorList>
            <person name="Takami H."/>
            <person name="Noguchi H."/>
            <person name="Takaki Y."/>
            <person name="Uchiyama I."/>
            <person name="Toyoda A."/>
            <person name="Nishi S."/>
            <person name="Chee G.-J."/>
            <person name="Arai W."/>
            <person name="Nunoura T."/>
            <person name="Itoh T."/>
            <person name="Hattori M."/>
            <person name="Takai K."/>
        </authorList>
    </citation>
    <scope>NUCLEOTIDE SEQUENCE</scope>
</reference>
<name>H5SLF6_9ZZZZ</name>
<reference evidence="1" key="1">
    <citation type="journal article" date="2005" name="Environ. Microbiol.">
        <title>Genetic and functional properties of uncultivated thermophilic crenarchaeotes from a subsurface gold mine as revealed by analysis of genome fragments.</title>
        <authorList>
            <person name="Nunoura T."/>
            <person name="Hirayama H."/>
            <person name="Takami H."/>
            <person name="Oida H."/>
            <person name="Nishi S."/>
            <person name="Shimamura S."/>
            <person name="Suzuki Y."/>
            <person name="Inagaki F."/>
            <person name="Takai K."/>
            <person name="Nealson K.H."/>
            <person name="Horikoshi K."/>
        </authorList>
    </citation>
    <scope>NUCLEOTIDE SEQUENCE</scope>
</reference>
<organism evidence="1">
    <name type="scientific">uncultured prokaryote</name>
    <dbReference type="NCBI Taxonomy" id="198431"/>
    <lineage>
        <taxon>unclassified sequences</taxon>
        <taxon>environmental samples</taxon>
    </lineage>
</organism>
<dbReference type="AlphaFoldDB" id="H5SLF6"/>
<evidence type="ECO:0000313" key="1">
    <source>
        <dbReference type="EMBL" id="BAL56992.1"/>
    </source>
</evidence>